<organism evidence="2 3">
    <name type="scientific">Ajellomyces capsulatus (strain H88)</name>
    <name type="common">Darling's disease fungus</name>
    <name type="synonym">Histoplasma capsulatum</name>
    <dbReference type="NCBI Taxonomy" id="544711"/>
    <lineage>
        <taxon>Eukaryota</taxon>
        <taxon>Fungi</taxon>
        <taxon>Dikarya</taxon>
        <taxon>Ascomycota</taxon>
        <taxon>Pezizomycotina</taxon>
        <taxon>Eurotiomycetes</taxon>
        <taxon>Eurotiomycetidae</taxon>
        <taxon>Onygenales</taxon>
        <taxon>Ajellomycetaceae</taxon>
        <taxon>Histoplasma</taxon>
    </lineage>
</organism>
<reference evidence="2" key="1">
    <citation type="submission" date="2021-01" db="EMBL/GenBank/DDBJ databases">
        <title>Chromosome-level genome assembly of a human fungal pathogen reveals clustering of transcriptionally co-regulated genes.</title>
        <authorList>
            <person name="Voorhies M."/>
            <person name="Cohen S."/>
            <person name="Shea T.P."/>
            <person name="Petrus S."/>
            <person name="Munoz J.F."/>
            <person name="Poplawski S."/>
            <person name="Goldman W.E."/>
            <person name="Michael T."/>
            <person name="Cuomo C.A."/>
            <person name="Sil A."/>
            <person name="Beyhan S."/>
        </authorList>
    </citation>
    <scope>NUCLEOTIDE SEQUENCE</scope>
    <source>
        <strain evidence="2">H88</strain>
    </source>
</reference>
<dbReference type="VEuPathDB" id="FungiDB:I7I53_08723"/>
<gene>
    <name evidence="2" type="ORF">I7I53_08723</name>
</gene>
<evidence type="ECO:0000313" key="3">
    <source>
        <dbReference type="Proteomes" id="UP000663419"/>
    </source>
</evidence>
<proteinExistence type="predicted"/>
<dbReference type="AlphaFoldDB" id="A0A8A1L7N9"/>
<protein>
    <submittedName>
        <fullName evidence="2">Uncharacterized protein</fullName>
    </submittedName>
</protein>
<evidence type="ECO:0000313" key="2">
    <source>
        <dbReference type="EMBL" id="QSS48663.1"/>
    </source>
</evidence>
<dbReference type="EMBL" id="CP069102">
    <property type="protein sequence ID" value="QSS48663.1"/>
    <property type="molecule type" value="Genomic_DNA"/>
</dbReference>
<dbReference type="Proteomes" id="UP000663419">
    <property type="component" value="Chromosome 1"/>
</dbReference>
<feature type="region of interest" description="Disordered" evidence="1">
    <location>
        <begin position="43"/>
        <end position="73"/>
    </location>
</feature>
<name>A0A8A1L7N9_AJEC8</name>
<accession>A0A8A1L7N9</accession>
<evidence type="ECO:0000256" key="1">
    <source>
        <dbReference type="SAM" id="MobiDB-lite"/>
    </source>
</evidence>
<sequence>MVKGTLGPFHRLTPFLHLVNTTEHRRQDCPNLGLQELHHQANHFRQSQAPIPHRGRNIRQAENNRRNRKRNWL</sequence>